<dbReference type="AlphaFoldDB" id="A0AAW2Y8A9"/>
<reference evidence="1" key="2">
    <citation type="journal article" date="2024" name="Plant">
        <title>Genomic evolution and insights into agronomic trait innovations of Sesamum species.</title>
        <authorList>
            <person name="Miao H."/>
            <person name="Wang L."/>
            <person name="Qu L."/>
            <person name="Liu H."/>
            <person name="Sun Y."/>
            <person name="Le M."/>
            <person name="Wang Q."/>
            <person name="Wei S."/>
            <person name="Zheng Y."/>
            <person name="Lin W."/>
            <person name="Duan Y."/>
            <person name="Cao H."/>
            <person name="Xiong S."/>
            <person name="Wang X."/>
            <person name="Wei L."/>
            <person name="Li C."/>
            <person name="Ma Q."/>
            <person name="Ju M."/>
            <person name="Zhao R."/>
            <person name="Li G."/>
            <person name="Mu C."/>
            <person name="Tian Q."/>
            <person name="Mei H."/>
            <person name="Zhang T."/>
            <person name="Gao T."/>
            <person name="Zhang H."/>
        </authorList>
    </citation>
    <scope>NUCLEOTIDE SEQUENCE</scope>
    <source>
        <strain evidence="1">KEN1</strain>
    </source>
</reference>
<reference evidence="1" key="1">
    <citation type="submission" date="2020-06" db="EMBL/GenBank/DDBJ databases">
        <authorList>
            <person name="Li T."/>
            <person name="Hu X."/>
            <person name="Zhang T."/>
            <person name="Song X."/>
            <person name="Zhang H."/>
            <person name="Dai N."/>
            <person name="Sheng W."/>
            <person name="Hou X."/>
            <person name="Wei L."/>
        </authorList>
    </citation>
    <scope>NUCLEOTIDE SEQUENCE</scope>
    <source>
        <strain evidence="1">KEN1</strain>
        <tissue evidence="1">Leaf</tissue>
    </source>
</reference>
<evidence type="ECO:0000313" key="1">
    <source>
        <dbReference type="EMBL" id="KAL0462041.1"/>
    </source>
</evidence>
<protein>
    <submittedName>
        <fullName evidence="1">Uncharacterized protein</fullName>
    </submittedName>
</protein>
<accession>A0AAW2Y8A9</accession>
<name>A0AAW2Y8A9_9LAMI</name>
<gene>
    <name evidence="1" type="ORF">Slati_0091700</name>
</gene>
<comment type="caution">
    <text evidence="1">The sequence shown here is derived from an EMBL/GenBank/DDBJ whole genome shotgun (WGS) entry which is preliminary data.</text>
</comment>
<sequence>MAQLHGMRRCCRSRGISVRSMLNYCSLVENEAVDGTLQREILGVHTMNGGEGPLSYA</sequence>
<proteinExistence type="predicted"/>
<organism evidence="1">
    <name type="scientific">Sesamum latifolium</name>
    <dbReference type="NCBI Taxonomy" id="2727402"/>
    <lineage>
        <taxon>Eukaryota</taxon>
        <taxon>Viridiplantae</taxon>
        <taxon>Streptophyta</taxon>
        <taxon>Embryophyta</taxon>
        <taxon>Tracheophyta</taxon>
        <taxon>Spermatophyta</taxon>
        <taxon>Magnoliopsida</taxon>
        <taxon>eudicotyledons</taxon>
        <taxon>Gunneridae</taxon>
        <taxon>Pentapetalae</taxon>
        <taxon>asterids</taxon>
        <taxon>lamiids</taxon>
        <taxon>Lamiales</taxon>
        <taxon>Pedaliaceae</taxon>
        <taxon>Sesamum</taxon>
    </lineage>
</organism>
<dbReference type="EMBL" id="JACGWN010000001">
    <property type="protein sequence ID" value="KAL0462041.1"/>
    <property type="molecule type" value="Genomic_DNA"/>
</dbReference>